<protein>
    <recommendedName>
        <fullName evidence="6">phosphoenolpyruvate carboxylase</fullName>
        <ecNumber evidence="6">4.1.1.31</ecNumber>
    </recommendedName>
</protein>
<evidence type="ECO:0000256" key="9">
    <source>
        <dbReference type="ARBA" id="ARBA00022533"/>
    </source>
</evidence>
<dbReference type="PROSITE" id="PS00393">
    <property type="entry name" value="PEPCASE_2"/>
    <property type="match status" value="1"/>
</dbReference>
<dbReference type="PRINTS" id="PR00150">
    <property type="entry name" value="PEPCARBXLASE"/>
</dbReference>
<dbReference type="EMBL" id="AB523411">
    <property type="protein sequence ID" value="BAI78342.1"/>
    <property type="molecule type" value="mRNA"/>
</dbReference>
<evidence type="ECO:0000313" key="16">
    <source>
        <dbReference type="EMBL" id="BAI78342.1"/>
    </source>
</evidence>
<evidence type="ECO:0000256" key="11">
    <source>
        <dbReference type="ARBA" id="ARBA00023239"/>
    </source>
</evidence>
<evidence type="ECO:0000256" key="2">
    <source>
        <dbReference type="ARBA" id="ARBA00003774"/>
    </source>
</evidence>
<keyword evidence="9" id="KW-0021">Allosteric enzyme</keyword>
<keyword evidence="8" id="KW-0602">Photosynthesis</keyword>
<dbReference type="GO" id="GO:0015979">
    <property type="term" value="P:photosynthesis"/>
    <property type="evidence" value="ECO:0007669"/>
    <property type="project" value="UniProtKB-KW"/>
</dbReference>
<reference evidence="16" key="1">
    <citation type="submission" date="2009-09" db="EMBL/GenBank/DDBJ databases">
        <title>Ananas comosus phosphoenolpyruvate carboxylase mRNA, complete cds.</title>
        <authorList>
            <person name="Agarie S."/>
            <person name="Koga I."/>
            <person name="Theng V."/>
            <person name="Nose A."/>
        </authorList>
    </citation>
    <scope>NUCLEOTIDE SEQUENCE</scope>
</reference>
<dbReference type="InterPro" id="IPR033129">
    <property type="entry name" value="PEPCASE_His_AS"/>
</dbReference>
<feature type="active site" evidence="14">
    <location>
        <position position="173"/>
    </location>
</feature>
<accession>D3KY86</accession>
<dbReference type="Gene3D" id="1.20.1440.90">
    <property type="entry name" value="Phosphoenolpyruvate/pyruvate domain"/>
    <property type="match status" value="1"/>
</dbReference>
<evidence type="ECO:0000256" key="6">
    <source>
        <dbReference type="ARBA" id="ARBA00012305"/>
    </source>
</evidence>
<dbReference type="FunFam" id="1.20.1440.90:FF:000001">
    <property type="entry name" value="Phosphoenolpyruvate carboxylase 1"/>
    <property type="match status" value="1"/>
</dbReference>
<evidence type="ECO:0000256" key="15">
    <source>
        <dbReference type="PROSITE-ProRule" id="PRU10112"/>
    </source>
</evidence>
<dbReference type="PANTHER" id="PTHR30523:SF47">
    <property type="entry name" value="PHOSPHOENOLPYRUVATE CARBOXYLASE 2"/>
    <property type="match status" value="1"/>
</dbReference>
<proteinExistence type="evidence at transcript level"/>
<dbReference type="PANTHER" id="PTHR30523">
    <property type="entry name" value="PHOSPHOENOLPYRUVATE CARBOXYLASE"/>
    <property type="match status" value="1"/>
</dbReference>
<dbReference type="GO" id="GO:0006099">
    <property type="term" value="P:tricarboxylic acid cycle"/>
    <property type="evidence" value="ECO:0007669"/>
    <property type="project" value="InterPro"/>
</dbReference>
<dbReference type="InterPro" id="IPR015813">
    <property type="entry name" value="Pyrv/PenolPyrv_kinase-like_dom"/>
</dbReference>
<evidence type="ECO:0000256" key="4">
    <source>
        <dbReference type="ARBA" id="ARBA00008346"/>
    </source>
</evidence>
<evidence type="ECO:0000256" key="5">
    <source>
        <dbReference type="ARBA" id="ARBA00011881"/>
    </source>
</evidence>
<comment type="cofactor">
    <cofactor evidence="1">
        <name>Mg(2+)</name>
        <dbReference type="ChEBI" id="CHEBI:18420"/>
    </cofactor>
</comment>
<dbReference type="GO" id="GO:0015977">
    <property type="term" value="P:carbon fixation"/>
    <property type="evidence" value="ECO:0007669"/>
    <property type="project" value="UniProtKB-KW"/>
</dbReference>
<dbReference type="GO" id="GO:0009507">
    <property type="term" value="C:chloroplast"/>
    <property type="evidence" value="ECO:0007669"/>
    <property type="project" value="TreeGrafter"/>
</dbReference>
<dbReference type="GO" id="GO:0048366">
    <property type="term" value="P:leaf development"/>
    <property type="evidence" value="ECO:0007669"/>
    <property type="project" value="TreeGrafter"/>
</dbReference>
<dbReference type="GO" id="GO:0048046">
    <property type="term" value="C:apoplast"/>
    <property type="evidence" value="ECO:0007669"/>
    <property type="project" value="TreeGrafter"/>
</dbReference>
<dbReference type="SUPFAM" id="SSF51621">
    <property type="entry name" value="Phosphoenolpyruvate/pyruvate domain"/>
    <property type="match status" value="1"/>
</dbReference>
<sequence>MAKSSVERHQSIDAQLRLLAPAKVSEDDKLIEYDALLVGRFLDILQDLHGEALREFVQECYELSATYESASDFAKLDELGKMLTSLSPGDSIVVAGSFSHMLNLANLAEEVQIAFRRRNKQKERGDLGDEALAITESDIEETLKRLVQDYNKSPEEVFDALKNQTVDLVFTAHPTQSVRRSVLQKHARIRNCLTQLCAKDITADEKYELDEALQREIQAAFRTDEIRRIQPAPQDEMRAGMSYFHETIWKGVPKFLRRVDTALKNIGINERLPYNVPLIQFSSWMGGDRDGNPRVTPEVTRDVCLLARMMAANLYYSQIEDLMFELSMWRCSDETPWFVLMSYSDPQGKDAKHYIEFWKQVPANEPYRVILDDVRSKLYNTRERSRNILSNGSSDIPLEATFTNVEQFLDPLSSVYRSLCSCGDRVIADGSLLDFMRQSIDLRPLSCEAGTSGKKSDRHTDVLDAITTHLGIGSYRDWSEEKRQEWLLSETSRQAPPFRTRLPKTEEIADVLDTFHVIAELPADNFGGLYNLNGNCTSDVLRSSFLRRECNVKQPLRVVPLFEKLADLEAGPAAMARLFSIDWYLNRINRKQEVMIGYSDSGKDAGRLSAAWQLYKAQEELVQVAKQYGVKLTMFHGKGGTVGRGGGPTHLAILSQPPETINGSLRVTVQGEVIEQSFGEERLCFKTLQRYTAATLEHGMRPPTSPKPEWRAILDEIAVCGPTEEYRSVVFKEPRFVEYFRLATPELEYGRSEHWQPTIKKEAQRRHRIPPCNPMDICVDTDKVSPSRVAWFGAAFKHILRKDRRNLRILKEMYNEWPFFRVTLDLLEMVFAKGDPGIAALYDKLLVSDELKPFGEQLRANYEETKQLLLKVCRPHGSSRRGPLLETEDTLREAYITTLNVCQAYTLKRIRDPNFKVDVRPPPLSKEILDSNKQAELVKLNPASEYAPGLEDTLIFDHEGYRCRIEEHWFRSLNVGVFFLYITQ</sequence>
<gene>
    <name evidence="16" type="primary">Acpepc1</name>
</gene>
<dbReference type="EC" id="4.1.1.31" evidence="6"/>
<evidence type="ECO:0000256" key="13">
    <source>
        <dbReference type="ARBA" id="ARBA00048995"/>
    </source>
</evidence>
<evidence type="ECO:0000256" key="3">
    <source>
        <dbReference type="ARBA" id="ARBA00004496"/>
    </source>
</evidence>
<dbReference type="InterPro" id="IPR018129">
    <property type="entry name" value="PEP_COase_Lys_AS"/>
</dbReference>
<evidence type="ECO:0000256" key="1">
    <source>
        <dbReference type="ARBA" id="ARBA00001946"/>
    </source>
</evidence>
<evidence type="ECO:0000256" key="14">
    <source>
        <dbReference type="PROSITE-ProRule" id="PRU10111"/>
    </source>
</evidence>
<comment type="similarity">
    <text evidence="4">Belongs to the PEPCase type 1 family.</text>
</comment>
<keyword evidence="10" id="KW-0460">Magnesium</keyword>
<comment type="subcellular location">
    <subcellularLocation>
        <location evidence="3">Cytoplasm</location>
    </subcellularLocation>
</comment>
<dbReference type="Pfam" id="PF00311">
    <property type="entry name" value="PEPcase"/>
    <property type="match status" value="2"/>
</dbReference>
<dbReference type="GO" id="GO:0005829">
    <property type="term" value="C:cytosol"/>
    <property type="evidence" value="ECO:0007669"/>
    <property type="project" value="TreeGrafter"/>
</dbReference>
<comment type="function">
    <text evidence="2">Through the carboxylation of phosphoenolpyruvate (PEP) it forms oxaloacetate, a four-carbon dicarboxylic acid source for the tricarboxylic acid cycle.</text>
</comment>
<dbReference type="AlphaFoldDB" id="D3KY86"/>
<dbReference type="GO" id="GO:0008964">
    <property type="term" value="F:phosphoenolpyruvate carboxylase activity"/>
    <property type="evidence" value="ECO:0007669"/>
    <property type="project" value="UniProtKB-EC"/>
</dbReference>
<keyword evidence="12" id="KW-0120">Carbon dioxide fixation</keyword>
<evidence type="ECO:0000256" key="7">
    <source>
        <dbReference type="ARBA" id="ARBA00022490"/>
    </source>
</evidence>
<keyword evidence="7" id="KW-0963">Cytoplasm</keyword>
<comment type="catalytic activity">
    <reaction evidence="13">
        <text>oxaloacetate + phosphate = phosphoenolpyruvate + hydrogencarbonate</text>
        <dbReference type="Rhea" id="RHEA:28370"/>
        <dbReference type="ChEBI" id="CHEBI:16452"/>
        <dbReference type="ChEBI" id="CHEBI:17544"/>
        <dbReference type="ChEBI" id="CHEBI:43474"/>
        <dbReference type="ChEBI" id="CHEBI:58702"/>
        <dbReference type="EC" id="4.1.1.31"/>
    </reaction>
</comment>
<evidence type="ECO:0000256" key="12">
    <source>
        <dbReference type="ARBA" id="ARBA00023300"/>
    </source>
</evidence>
<dbReference type="PROSITE" id="PS00781">
    <property type="entry name" value="PEPCASE_1"/>
    <property type="match status" value="1"/>
</dbReference>
<feature type="active site" evidence="15">
    <location>
        <position position="603"/>
    </location>
</feature>
<comment type="subunit">
    <text evidence="5">Homotetramer.</text>
</comment>
<evidence type="ECO:0000256" key="8">
    <source>
        <dbReference type="ARBA" id="ARBA00022531"/>
    </source>
</evidence>
<keyword evidence="11" id="KW-0456">Lyase</keyword>
<dbReference type="InterPro" id="IPR021135">
    <property type="entry name" value="PEP_COase"/>
</dbReference>
<keyword evidence="16" id="KW-0670">Pyruvate</keyword>
<evidence type="ECO:0000256" key="10">
    <source>
        <dbReference type="ARBA" id="ARBA00022842"/>
    </source>
</evidence>
<organism evidence="16">
    <name type="scientific">Ananas comosus</name>
    <name type="common">Pineapple</name>
    <name type="synonym">Ananas ananas</name>
    <dbReference type="NCBI Taxonomy" id="4615"/>
    <lineage>
        <taxon>Eukaryota</taxon>
        <taxon>Viridiplantae</taxon>
        <taxon>Streptophyta</taxon>
        <taxon>Embryophyta</taxon>
        <taxon>Tracheophyta</taxon>
        <taxon>Spermatophyta</taxon>
        <taxon>Magnoliopsida</taxon>
        <taxon>Liliopsida</taxon>
        <taxon>Poales</taxon>
        <taxon>Bromeliaceae</taxon>
        <taxon>Bromelioideae</taxon>
        <taxon>Ananas</taxon>
    </lineage>
</organism>
<name>D3KY86_ANACO</name>